<feature type="compositionally biased region" description="Low complexity" evidence="1">
    <location>
        <begin position="182"/>
        <end position="205"/>
    </location>
</feature>
<accession>A0A8E2JA23</accession>
<dbReference type="OrthoDB" id="62952at2759"/>
<dbReference type="EMBL" id="KV745390">
    <property type="protein sequence ID" value="OCK74930.1"/>
    <property type="molecule type" value="Genomic_DNA"/>
</dbReference>
<evidence type="ECO:0000256" key="1">
    <source>
        <dbReference type="SAM" id="MobiDB-lite"/>
    </source>
</evidence>
<proteinExistence type="predicted"/>
<feature type="region of interest" description="Disordered" evidence="1">
    <location>
        <begin position="175"/>
        <end position="253"/>
    </location>
</feature>
<evidence type="ECO:0000313" key="2">
    <source>
        <dbReference type="EMBL" id="OCK74930.1"/>
    </source>
</evidence>
<reference evidence="2 3" key="1">
    <citation type="journal article" date="2016" name="Nat. Commun.">
        <title>Ectomycorrhizal ecology is imprinted in the genome of the dominant symbiotic fungus Cenococcum geophilum.</title>
        <authorList>
            <consortium name="DOE Joint Genome Institute"/>
            <person name="Peter M."/>
            <person name="Kohler A."/>
            <person name="Ohm R.A."/>
            <person name="Kuo A."/>
            <person name="Krutzmann J."/>
            <person name="Morin E."/>
            <person name="Arend M."/>
            <person name="Barry K.W."/>
            <person name="Binder M."/>
            <person name="Choi C."/>
            <person name="Clum A."/>
            <person name="Copeland A."/>
            <person name="Grisel N."/>
            <person name="Haridas S."/>
            <person name="Kipfer T."/>
            <person name="LaButti K."/>
            <person name="Lindquist E."/>
            <person name="Lipzen A."/>
            <person name="Maire R."/>
            <person name="Meier B."/>
            <person name="Mihaltcheva S."/>
            <person name="Molinier V."/>
            <person name="Murat C."/>
            <person name="Poggeler S."/>
            <person name="Quandt C.A."/>
            <person name="Sperisen C."/>
            <person name="Tritt A."/>
            <person name="Tisserant E."/>
            <person name="Crous P.W."/>
            <person name="Henrissat B."/>
            <person name="Nehls U."/>
            <person name="Egli S."/>
            <person name="Spatafora J.W."/>
            <person name="Grigoriev I.V."/>
            <person name="Martin F.M."/>
        </authorList>
    </citation>
    <scope>NUCLEOTIDE SEQUENCE [LARGE SCALE GENOMIC DNA]</scope>
    <source>
        <strain evidence="2 3">CBS 459.81</strain>
    </source>
</reference>
<evidence type="ECO:0000313" key="3">
    <source>
        <dbReference type="Proteomes" id="UP000250266"/>
    </source>
</evidence>
<sequence>MPVGDSRIRPNNVETQLKDSQVEIVLKNYDLVVETILSMRDVVHGQEPDRQPFHAPGKAIVRSYIKQYYLDEWSNILQFRLMNLPAEAHNHIYKVALVVDQPFDFWLILLIEDAKNGSSKVEHGTVHESTRSKSMSIYSDRQSKFNMRQSRFFMDPVQSKISYIVDENFTAVNVEEHSRSGPPTASAEEFSESTSPAGTPASSAADNSEPTPSFDSAEEDSESTPSANIAEEDSESASLSNRSSPLVSTFLGA</sequence>
<dbReference type="Proteomes" id="UP000250266">
    <property type="component" value="Unassembled WGS sequence"/>
</dbReference>
<keyword evidence="3" id="KW-1185">Reference proteome</keyword>
<organism evidence="2 3">
    <name type="scientific">Lepidopterella palustris CBS 459.81</name>
    <dbReference type="NCBI Taxonomy" id="1314670"/>
    <lineage>
        <taxon>Eukaryota</taxon>
        <taxon>Fungi</taxon>
        <taxon>Dikarya</taxon>
        <taxon>Ascomycota</taxon>
        <taxon>Pezizomycotina</taxon>
        <taxon>Dothideomycetes</taxon>
        <taxon>Pleosporomycetidae</taxon>
        <taxon>Mytilinidiales</taxon>
        <taxon>Argynnaceae</taxon>
        <taxon>Lepidopterella</taxon>
    </lineage>
</organism>
<gene>
    <name evidence="2" type="ORF">K432DRAFT_429735</name>
</gene>
<feature type="compositionally biased region" description="Polar residues" evidence="1">
    <location>
        <begin position="236"/>
        <end position="247"/>
    </location>
</feature>
<dbReference type="AlphaFoldDB" id="A0A8E2JA23"/>
<name>A0A8E2JA23_9PEZI</name>
<protein>
    <submittedName>
        <fullName evidence="2">Uncharacterized protein</fullName>
    </submittedName>
</protein>